<sequence length="193" mass="21308">MYPPGDYSPAGREPQDHLLIDFEESTPAAFSAQSKEAHTISNHSSFLMTGKALKSDTSTVSLSTFLGQTISSNDRAMHEVIFPISSIKLGPLQVNNKALERAKKDTIMSIRISEKEPEATANDQEGTRATHLLKAAQETKAKTVDKGRSEASDGTWTMLLQTMEAMAAAIQFQADKQEIKVDSLNTMVYYWHK</sequence>
<accession>A0AAV7M1E0</accession>
<evidence type="ECO:0000313" key="1">
    <source>
        <dbReference type="EMBL" id="KAJ1097282.1"/>
    </source>
</evidence>
<dbReference type="Proteomes" id="UP001066276">
    <property type="component" value="Chromosome 10"/>
</dbReference>
<dbReference type="EMBL" id="JANPWB010000014">
    <property type="protein sequence ID" value="KAJ1097282.1"/>
    <property type="molecule type" value="Genomic_DNA"/>
</dbReference>
<gene>
    <name evidence="1" type="ORF">NDU88_002407</name>
</gene>
<organism evidence="1 2">
    <name type="scientific">Pleurodeles waltl</name>
    <name type="common">Iberian ribbed newt</name>
    <dbReference type="NCBI Taxonomy" id="8319"/>
    <lineage>
        <taxon>Eukaryota</taxon>
        <taxon>Metazoa</taxon>
        <taxon>Chordata</taxon>
        <taxon>Craniata</taxon>
        <taxon>Vertebrata</taxon>
        <taxon>Euteleostomi</taxon>
        <taxon>Amphibia</taxon>
        <taxon>Batrachia</taxon>
        <taxon>Caudata</taxon>
        <taxon>Salamandroidea</taxon>
        <taxon>Salamandridae</taxon>
        <taxon>Pleurodelinae</taxon>
        <taxon>Pleurodeles</taxon>
    </lineage>
</organism>
<name>A0AAV7M1E0_PLEWA</name>
<evidence type="ECO:0000313" key="2">
    <source>
        <dbReference type="Proteomes" id="UP001066276"/>
    </source>
</evidence>
<proteinExistence type="predicted"/>
<dbReference type="AlphaFoldDB" id="A0AAV7M1E0"/>
<keyword evidence="2" id="KW-1185">Reference proteome</keyword>
<comment type="caution">
    <text evidence="1">The sequence shown here is derived from an EMBL/GenBank/DDBJ whole genome shotgun (WGS) entry which is preliminary data.</text>
</comment>
<protein>
    <submittedName>
        <fullName evidence="1">Uncharacterized protein</fullName>
    </submittedName>
</protein>
<reference evidence="1" key="1">
    <citation type="journal article" date="2022" name="bioRxiv">
        <title>Sequencing and chromosome-scale assembly of the giantPleurodeles waltlgenome.</title>
        <authorList>
            <person name="Brown T."/>
            <person name="Elewa A."/>
            <person name="Iarovenko S."/>
            <person name="Subramanian E."/>
            <person name="Araus A.J."/>
            <person name="Petzold A."/>
            <person name="Susuki M."/>
            <person name="Suzuki K.-i.T."/>
            <person name="Hayashi T."/>
            <person name="Toyoda A."/>
            <person name="Oliveira C."/>
            <person name="Osipova E."/>
            <person name="Leigh N.D."/>
            <person name="Simon A."/>
            <person name="Yun M.H."/>
        </authorList>
    </citation>
    <scope>NUCLEOTIDE SEQUENCE</scope>
    <source>
        <strain evidence="1">20211129_DDA</strain>
        <tissue evidence="1">Liver</tissue>
    </source>
</reference>